<evidence type="ECO:0000313" key="2">
    <source>
        <dbReference type="EMBL" id="CRK34666.1"/>
    </source>
</evidence>
<evidence type="ECO:0000256" key="1">
    <source>
        <dbReference type="SAM" id="MobiDB-lite"/>
    </source>
</evidence>
<proteinExistence type="predicted"/>
<feature type="non-terminal residue" evidence="2">
    <location>
        <position position="124"/>
    </location>
</feature>
<accession>A0A0G4MK84</accession>
<evidence type="ECO:0000313" key="3">
    <source>
        <dbReference type="Proteomes" id="UP000044602"/>
    </source>
</evidence>
<feature type="region of interest" description="Disordered" evidence="1">
    <location>
        <begin position="1"/>
        <end position="40"/>
    </location>
</feature>
<feature type="non-terminal residue" evidence="2">
    <location>
        <position position="1"/>
    </location>
</feature>
<feature type="compositionally biased region" description="Polar residues" evidence="1">
    <location>
        <begin position="7"/>
        <end position="22"/>
    </location>
</feature>
<dbReference type="AlphaFoldDB" id="A0A0G4MK84"/>
<organism evidence="2 3">
    <name type="scientific">Verticillium longisporum</name>
    <name type="common">Verticillium dahliae var. longisporum</name>
    <dbReference type="NCBI Taxonomy" id="100787"/>
    <lineage>
        <taxon>Eukaryota</taxon>
        <taxon>Fungi</taxon>
        <taxon>Dikarya</taxon>
        <taxon>Ascomycota</taxon>
        <taxon>Pezizomycotina</taxon>
        <taxon>Sordariomycetes</taxon>
        <taxon>Hypocreomycetidae</taxon>
        <taxon>Glomerellales</taxon>
        <taxon>Plectosphaerellaceae</taxon>
        <taxon>Verticillium</taxon>
    </lineage>
</organism>
<reference evidence="3" key="1">
    <citation type="submission" date="2015-05" db="EMBL/GenBank/DDBJ databases">
        <authorList>
            <person name="Fogelqvist Johan"/>
        </authorList>
    </citation>
    <scope>NUCLEOTIDE SEQUENCE [LARGE SCALE GENOMIC DNA]</scope>
</reference>
<protein>
    <submittedName>
        <fullName evidence="2">Uncharacterized protein</fullName>
    </submittedName>
</protein>
<sequence>PPDGPSSCFTGNNLSPMMQLSHRTPLWDTPPYTDSSTSRRPHLRRLLRPTGSFPRAISRSLISPAELVCRSSSSCRPSRARVLAPDSTRAYSSTTLPTPWPWSSLLRTPMRLSMTCETFRTSLI</sequence>
<dbReference type="Proteomes" id="UP000044602">
    <property type="component" value="Unassembled WGS sequence"/>
</dbReference>
<dbReference type="EMBL" id="CVQH01023113">
    <property type="protein sequence ID" value="CRK34666.1"/>
    <property type="molecule type" value="Genomic_DNA"/>
</dbReference>
<keyword evidence="3" id="KW-1185">Reference proteome</keyword>
<name>A0A0G4MK84_VERLO</name>
<gene>
    <name evidence="2" type="ORF">BN1708_019562</name>
</gene>